<evidence type="ECO:0000313" key="2">
    <source>
        <dbReference type="EMBL" id="KAE8258674.1"/>
    </source>
</evidence>
<organism evidence="2 3">
    <name type="scientific">Tilletia indica</name>
    <dbReference type="NCBI Taxonomy" id="43049"/>
    <lineage>
        <taxon>Eukaryota</taxon>
        <taxon>Fungi</taxon>
        <taxon>Dikarya</taxon>
        <taxon>Basidiomycota</taxon>
        <taxon>Ustilaginomycotina</taxon>
        <taxon>Exobasidiomycetes</taxon>
        <taxon>Tilletiales</taxon>
        <taxon>Tilletiaceae</taxon>
        <taxon>Tilletia</taxon>
    </lineage>
</organism>
<dbReference type="AlphaFoldDB" id="A0A177TNB0"/>
<dbReference type="EMBL" id="LWDF02000061">
    <property type="protein sequence ID" value="KAE8258674.1"/>
    <property type="molecule type" value="Genomic_DNA"/>
</dbReference>
<feature type="region of interest" description="Disordered" evidence="1">
    <location>
        <begin position="263"/>
        <end position="301"/>
    </location>
</feature>
<name>A0A177TNB0_9BASI</name>
<protein>
    <submittedName>
        <fullName evidence="2">Uncharacterized protein</fullName>
    </submittedName>
</protein>
<keyword evidence="3" id="KW-1185">Reference proteome</keyword>
<evidence type="ECO:0000256" key="1">
    <source>
        <dbReference type="SAM" id="MobiDB-lite"/>
    </source>
</evidence>
<feature type="compositionally biased region" description="Basic and acidic residues" evidence="1">
    <location>
        <begin position="291"/>
        <end position="301"/>
    </location>
</feature>
<reference evidence="2" key="2">
    <citation type="journal article" date="2019" name="IMA Fungus">
        <title>Genome sequencing and comparison of five Tilletia species to identify candidate genes for the detection of regulated species infecting wheat.</title>
        <authorList>
            <person name="Nguyen H.D.T."/>
            <person name="Sultana T."/>
            <person name="Kesanakurti P."/>
            <person name="Hambleton S."/>
        </authorList>
    </citation>
    <scope>NUCLEOTIDE SEQUENCE</scope>
    <source>
        <strain evidence="2">DAOMC 236416</strain>
    </source>
</reference>
<sequence length="301" mass="33720">MSTQVLRILGHNSYPRSASALRVVRATRPCGFPSLKHNEPNLVHAYQRSNFSSSSTVLLPRRGIDPFPFDRKPYVSEMKDKIYELLNGKEDPVWRSLLEAEAARLYPTVMEAFGIPETRRGYKMLMNRVLSSVFLHNNRTICAFRTMFLDHSGDNDDLRLTEVRNEPPWDTVRSSRVQRESIDSLDSGDGKLWIRAVDSPDVVGALLAACLHFMPTTRIGTRVAPPDLAQVALGNKTVTIYLQPNCAPVFQYDSMLKSDFKIPDSHGSGGPASNGTGGSPFVPTFPMIPQDLKREPVDQRF</sequence>
<evidence type="ECO:0000313" key="3">
    <source>
        <dbReference type="Proteomes" id="UP000077521"/>
    </source>
</evidence>
<accession>A0A177TNB0</accession>
<proteinExistence type="predicted"/>
<gene>
    <name evidence="2" type="ORF">A4X13_0g1524</name>
</gene>
<feature type="compositionally biased region" description="Gly residues" evidence="1">
    <location>
        <begin position="267"/>
        <end position="278"/>
    </location>
</feature>
<dbReference type="Proteomes" id="UP000077521">
    <property type="component" value="Unassembled WGS sequence"/>
</dbReference>
<comment type="caution">
    <text evidence="2">The sequence shown here is derived from an EMBL/GenBank/DDBJ whole genome shotgun (WGS) entry which is preliminary data.</text>
</comment>
<reference evidence="2" key="1">
    <citation type="submission" date="2016-04" db="EMBL/GenBank/DDBJ databases">
        <authorList>
            <person name="Nguyen H.D."/>
            <person name="Samba Siva P."/>
            <person name="Cullis J."/>
            <person name="Levesque C.A."/>
            <person name="Hambleton S."/>
        </authorList>
    </citation>
    <scope>NUCLEOTIDE SEQUENCE</scope>
    <source>
        <strain evidence="2">DAOMC 236416</strain>
    </source>
</reference>